<comment type="similarity">
    <text evidence="1">Belongs to the bacterial solute-binding protein 7 family.</text>
</comment>
<dbReference type="GO" id="GO:0055085">
    <property type="term" value="P:transmembrane transport"/>
    <property type="evidence" value="ECO:0007669"/>
    <property type="project" value="InterPro"/>
</dbReference>
<keyword evidence="3 5" id="KW-0732">Signal</keyword>
<comment type="caution">
    <text evidence="6">The sequence shown here is derived from an EMBL/GenBank/DDBJ whole genome shotgun (WGS) entry which is preliminary data.</text>
</comment>
<dbReference type="InterPro" id="IPR018389">
    <property type="entry name" value="DctP_fam"/>
</dbReference>
<evidence type="ECO:0000256" key="2">
    <source>
        <dbReference type="ARBA" id="ARBA00022448"/>
    </source>
</evidence>
<evidence type="ECO:0000313" key="6">
    <source>
        <dbReference type="EMBL" id="KMW19694.1"/>
    </source>
</evidence>
<dbReference type="SUPFAM" id="SSF53850">
    <property type="entry name" value="Periplasmic binding protein-like II"/>
    <property type="match status" value="1"/>
</dbReference>
<dbReference type="AlphaFoldDB" id="A0A0J9C5G7"/>
<dbReference type="NCBIfam" id="NF037995">
    <property type="entry name" value="TRAP_S1"/>
    <property type="match status" value="1"/>
</dbReference>
<evidence type="ECO:0000313" key="7">
    <source>
        <dbReference type="Proteomes" id="UP000037392"/>
    </source>
</evidence>
<dbReference type="Pfam" id="PF03480">
    <property type="entry name" value="DctP"/>
    <property type="match status" value="1"/>
</dbReference>
<organism evidence="6 7">
    <name type="scientific">[Clostridium] citroniae WAL-19142</name>
    <dbReference type="NCBI Taxonomy" id="742734"/>
    <lineage>
        <taxon>Bacteria</taxon>
        <taxon>Bacillati</taxon>
        <taxon>Bacillota</taxon>
        <taxon>Clostridia</taxon>
        <taxon>Lachnospirales</taxon>
        <taxon>Lachnospiraceae</taxon>
        <taxon>Enterocloster</taxon>
    </lineage>
</organism>
<evidence type="ECO:0000256" key="3">
    <source>
        <dbReference type="ARBA" id="ARBA00022729"/>
    </source>
</evidence>
<dbReference type="OrthoDB" id="9815946at2"/>
<dbReference type="PANTHER" id="PTHR33376:SF7">
    <property type="entry name" value="C4-DICARBOXYLATE-BINDING PROTEIN DCTB"/>
    <property type="match status" value="1"/>
</dbReference>
<reference evidence="6 7" key="1">
    <citation type="submission" date="2011-04" db="EMBL/GenBank/DDBJ databases">
        <title>The Genome Sequence of Clostridium citroniae WAL-19142.</title>
        <authorList>
            <consortium name="The Broad Institute Genome Sequencing Platform"/>
            <person name="Earl A."/>
            <person name="Ward D."/>
            <person name="Feldgarden M."/>
            <person name="Gevers D."/>
            <person name="Warren Y.A."/>
            <person name="Tyrrell K.L."/>
            <person name="Citron D.M."/>
            <person name="Goldstein E.J."/>
            <person name="Daigneault M."/>
            <person name="Allen-Vercoe E."/>
            <person name="Young S.K."/>
            <person name="Zeng Q."/>
            <person name="Gargeya S."/>
            <person name="Fitzgerald M."/>
            <person name="Haas B."/>
            <person name="Abouelleil A."/>
            <person name="Alvarado L."/>
            <person name="Arachchi H.M."/>
            <person name="Berlin A."/>
            <person name="Brown A."/>
            <person name="Chapman S.B."/>
            <person name="Chen Z."/>
            <person name="Dunbar C."/>
            <person name="Freedman E."/>
            <person name="Gearin G."/>
            <person name="Gellesch M."/>
            <person name="Goldberg J."/>
            <person name="Griggs A."/>
            <person name="Gujja S."/>
            <person name="Heilman E.R."/>
            <person name="Heiman D."/>
            <person name="Howarth C."/>
            <person name="Larson L."/>
            <person name="Lui A."/>
            <person name="MacDonald P.J."/>
            <person name="Mehta T."/>
            <person name="Montmayeur A."/>
            <person name="Murphy C."/>
            <person name="Neiman D."/>
            <person name="Pearson M."/>
            <person name="Priest M."/>
            <person name="Roberts A."/>
            <person name="Saif S."/>
            <person name="Shea T."/>
            <person name="Shenoy N."/>
            <person name="Sisk P."/>
            <person name="Stolte C."/>
            <person name="Sykes S."/>
            <person name="White J."/>
            <person name="Yandava C."/>
            <person name="Wortman J."/>
            <person name="Nusbaum C."/>
            <person name="Birren B."/>
        </authorList>
    </citation>
    <scope>NUCLEOTIDE SEQUENCE [LARGE SCALE GENOMIC DNA]</scope>
    <source>
        <strain evidence="6 7">WAL-19142</strain>
    </source>
</reference>
<feature type="signal peptide" evidence="5">
    <location>
        <begin position="1"/>
        <end position="28"/>
    </location>
</feature>
<feature type="chain" id="PRO_5005315625" evidence="5">
    <location>
        <begin position="29"/>
        <end position="368"/>
    </location>
</feature>
<protein>
    <submittedName>
        <fullName evidence="6">Uncharacterized protein</fullName>
    </submittedName>
</protein>
<dbReference type="EMBL" id="ADLK01000020">
    <property type="protein sequence ID" value="KMW19694.1"/>
    <property type="molecule type" value="Genomic_DNA"/>
</dbReference>
<sequence>MKKRLMAFVLAAAMTASMVGCGSSSSNAKTSATEAPAKSEEATTKSDSDSSSAATESKYKEGEFKLRIATVVTGDHAWVQMGQYMADQLKERSGGAIEATVFPGGQLGNDEGTIDDMRTGALDIVIGSTQNAAPFVNQFQILSLAYLFPDRDAFESVLTPDGEVFNYIQKMYDDNGLGLILLGLSNGGQRDLHTNKPIESVADLKNLKIRTTSSATEAMVWEALGTIPTSMSFNDIYSAIQSNTVAAFECTLAAFDTNALYEVANYHIKTAHQFTPTHITMGELSYNKLPEEYQQLIREVAIEASELGTKIADEADDTLLDKLVADHGLIVCEPDMAEFKEIVEKLYPQIASGCNGQEFLDLINGLIK</sequence>
<evidence type="ECO:0000256" key="1">
    <source>
        <dbReference type="ARBA" id="ARBA00009023"/>
    </source>
</evidence>
<dbReference type="Proteomes" id="UP000037392">
    <property type="component" value="Unassembled WGS sequence"/>
</dbReference>
<proteinExistence type="inferred from homology"/>
<evidence type="ECO:0000256" key="4">
    <source>
        <dbReference type="SAM" id="MobiDB-lite"/>
    </source>
</evidence>
<accession>A0A0J9C5G7</accession>
<feature type="region of interest" description="Disordered" evidence="4">
    <location>
        <begin position="20"/>
        <end position="56"/>
    </location>
</feature>
<feature type="compositionally biased region" description="Polar residues" evidence="4">
    <location>
        <begin position="22"/>
        <end position="33"/>
    </location>
</feature>
<dbReference type="GeneID" id="93164091"/>
<keyword evidence="2" id="KW-0813">Transport</keyword>
<gene>
    <name evidence="6" type="ORF">HMPREF9470_02434</name>
</gene>
<dbReference type="InterPro" id="IPR038404">
    <property type="entry name" value="TRAP_DctP_sf"/>
</dbReference>
<feature type="compositionally biased region" description="Basic and acidic residues" evidence="4">
    <location>
        <begin position="37"/>
        <end position="48"/>
    </location>
</feature>
<dbReference type="PATRIC" id="fig|742734.4.peg.2616"/>
<dbReference type="RefSeq" id="WP_048930114.1">
    <property type="nucleotide sequence ID" value="NZ_KQ235878.1"/>
</dbReference>
<dbReference type="CDD" id="cd13603">
    <property type="entry name" value="PBP2_TRAP_Siap_TeaA_like"/>
    <property type="match status" value="1"/>
</dbReference>
<name>A0A0J9C5G7_9FIRM</name>
<evidence type="ECO:0000256" key="5">
    <source>
        <dbReference type="SAM" id="SignalP"/>
    </source>
</evidence>
<dbReference type="Gene3D" id="3.40.190.170">
    <property type="entry name" value="Bacterial extracellular solute-binding protein, family 7"/>
    <property type="match status" value="1"/>
</dbReference>
<dbReference type="PROSITE" id="PS51257">
    <property type="entry name" value="PROKAR_LIPOPROTEIN"/>
    <property type="match status" value="1"/>
</dbReference>
<dbReference type="PANTHER" id="PTHR33376">
    <property type="match status" value="1"/>
</dbReference>